<evidence type="ECO:0000313" key="1">
    <source>
        <dbReference type="EMBL" id="OGG30243.1"/>
    </source>
</evidence>
<name>A0A1F6B0C7_9BACT</name>
<evidence type="ECO:0000313" key="2">
    <source>
        <dbReference type="Proteomes" id="UP000176409"/>
    </source>
</evidence>
<evidence type="ECO:0008006" key="3">
    <source>
        <dbReference type="Google" id="ProtNLM"/>
    </source>
</evidence>
<dbReference type="STRING" id="1798396.A2973_01080"/>
<reference evidence="1 2" key="1">
    <citation type="journal article" date="2016" name="Nat. Commun.">
        <title>Thousands of microbial genomes shed light on interconnected biogeochemical processes in an aquifer system.</title>
        <authorList>
            <person name="Anantharaman K."/>
            <person name="Brown C.T."/>
            <person name="Hug L.A."/>
            <person name="Sharon I."/>
            <person name="Castelle C.J."/>
            <person name="Probst A.J."/>
            <person name="Thomas B.C."/>
            <person name="Singh A."/>
            <person name="Wilkins M.J."/>
            <person name="Karaoz U."/>
            <person name="Brodie E.L."/>
            <person name="Williams K.H."/>
            <person name="Hubbard S.S."/>
            <person name="Banfield J.F."/>
        </authorList>
    </citation>
    <scope>NUCLEOTIDE SEQUENCE [LARGE SCALE GENOMIC DNA]</scope>
</reference>
<dbReference type="Proteomes" id="UP000176409">
    <property type="component" value="Unassembled WGS sequence"/>
</dbReference>
<accession>A0A1F6B0C7</accession>
<organism evidence="1 2">
    <name type="scientific">Candidatus Gottesmanbacteria bacterium RIFCSPLOWO2_01_FULL_49_10</name>
    <dbReference type="NCBI Taxonomy" id="1798396"/>
    <lineage>
        <taxon>Bacteria</taxon>
        <taxon>Candidatus Gottesmaniibacteriota</taxon>
    </lineage>
</organism>
<proteinExistence type="predicted"/>
<sequence length="185" mass="20543">MKDIRQNIVALAFLFFSALLWTVPVCAVEKEAEATGKLASSVSMVDTRVEKLRMFLEFHSSPLARDAQHFIEEADRLSLDWRLVPAIAGTESTFGKHFPAGSYNGWGWGIPTGASSGVVFASWEEGITKVSEGLKHTYVDRGARSVESIGRIYAASPHWATRVRFFMEKIESFSPTDPGQLQMDL</sequence>
<protein>
    <recommendedName>
        <fullName evidence="3">Mannosyl-glycoprotein endo-beta-N-acetylglucosamidase-like domain-containing protein</fullName>
    </recommendedName>
</protein>
<dbReference type="AlphaFoldDB" id="A0A1F6B0C7"/>
<dbReference type="EMBL" id="MFJZ01000028">
    <property type="protein sequence ID" value="OGG30243.1"/>
    <property type="molecule type" value="Genomic_DNA"/>
</dbReference>
<comment type="caution">
    <text evidence="1">The sequence shown here is derived from an EMBL/GenBank/DDBJ whole genome shotgun (WGS) entry which is preliminary data.</text>
</comment>
<gene>
    <name evidence="1" type="ORF">A2973_01080</name>
</gene>